<keyword evidence="3" id="KW-1185">Reference proteome</keyword>
<accession>A0A7X2J1V6</accession>
<sequence length="203" mass="23337">MTIYEKVLGEKFNQLHPQLQKRYRISLETPFEAAGVMKKIENGAFWTKPLLSFFVKRNFLFPESGAGIPFSISNTYRKLPSGEEEILWKRTFDFSGTKRYFHARMTADSYGQYVRDYLGEPELFYSELHFDVSEDGSLQISSGKQRILIRGMEISLPAVLEGKVIVKEGYNELSDAFTISVDISSIIAGRLMKYEGEFKAYSF</sequence>
<feature type="domain" description="DUF4166" evidence="1">
    <location>
        <begin position="15"/>
        <end position="198"/>
    </location>
</feature>
<comment type="caution">
    <text evidence="2">The sequence shown here is derived from an EMBL/GenBank/DDBJ whole genome shotgun (WGS) entry which is preliminary data.</text>
</comment>
<dbReference type="Pfam" id="PF13761">
    <property type="entry name" value="DUF4166"/>
    <property type="match status" value="1"/>
</dbReference>
<organism evidence="2 3">
    <name type="scientific">Metabacillus lacus</name>
    <dbReference type="NCBI Taxonomy" id="1983721"/>
    <lineage>
        <taxon>Bacteria</taxon>
        <taxon>Bacillati</taxon>
        <taxon>Bacillota</taxon>
        <taxon>Bacilli</taxon>
        <taxon>Bacillales</taxon>
        <taxon>Bacillaceae</taxon>
        <taxon>Metabacillus</taxon>
    </lineage>
</organism>
<evidence type="ECO:0000313" key="3">
    <source>
        <dbReference type="Proteomes" id="UP000448867"/>
    </source>
</evidence>
<proteinExistence type="predicted"/>
<dbReference type="Proteomes" id="UP000448867">
    <property type="component" value="Unassembled WGS sequence"/>
</dbReference>
<evidence type="ECO:0000259" key="1">
    <source>
        <dbReference type="Pfam" id="PF13761"/>
    </source>
</evidence>
<reference evidence="2 3" key="1">
    <citation type="submission" date="2019-11" db="EMBL/GenBank/DDBJ databases">
        <title>Bacillus lacus genome.</title>
        <authorList>
            <person name="Allen C.J."/>
            <person name="Newman J.D."/>
        </authorList>
    </citation>
    <scope>NUCLEOTIDE SEQUENCE [LARGE SCALE GENOMIC DNA]</scope>
    <source>
        <strain evidence="2 3">KCTC 33946</strain>
    </source>
</reference>
<gene>
    <name evidence="2" type="ORF">GJU40_16765</name>
</gene>
<dbReference type="AlphaFoldDB" id="A0A7X2J1V6"/>
<dbReference type="RefSeq" id="WP_154309257.1">
    <property type="nucleotide sequence ID" value="NZ_WKKI01000046.1"/>
</dbReference>
<dbReference type="InterPro" id="IPR025311">
    <property type="entry name" value="DUF4166"/>
</dbReference>
<dbReference type="EMBL" id="WKKI01000046">
    <property type="protein sequence ID" value="MRX73796.1"/>
    <property type="molecule type" value="Genomic_DNA"/>
</dbReference>
<evidence type="ECO:0000313" key="2">
    <source>
        <dbReference type="EMBL" id="MRX73796.1"/>
    </source>
</evidence>
<dbReference type="OrthoDB" id="2448833at2"/>
<name>A0A7X2J1V6_9BACI</name>
<protein>
    <submittedName>
        <fullName evidence="2">DUF4166 domain-containing protein</fullName>
    </submittedName>
</protein>